<dbReference type="EMBL" id="FQVO01000002">
    <property type="protein sequence ID" value="SHE60449.1"/>
    <property type="molecule type" value="Genomic_DNA"/>
</dbReference>
<dbReference type="AlphaFoldDB" id="A0A1M4UUU9"/>
<gene>
    <name evidence="1" type="ORF">SAMN05444408_102305</name>
</gene>
<proteinExistence type="predicted"/>
<accession>A0A1M4UUU9</accession>
<sequence length="33" mass="3724">MPIDSNTIKKYIIIIFGISFAKNNNNAATIRKN</sequence>
<organism evidence="1 2">
    <name type="scientific">Chryseobacterium takakiae</name>
    <dbReference type="NCBI Taxonomy" id="1302685"/>
    <lineage>
        <taxon>Bacteria</taxon>
        <taxon>Pseudomonadati</taxon>
        <taxon>Bacteroidota</taxon>
        <taxon>Flavobacteriia</taxon>
        <taxon>Flavobacteriales</taxon>
        <taxon>Weeksellaceae</taxon>
        <taxon>Chryseobacterium group</taxon>
        <taxon>Chryseobacterium</taxon>
    </lineage>
</organism>
<dbReference type="STRING" id="1302685.SAMN05444408_102305"/>
<evidence type="ECO:0000313" key="1">
    <source>
        <dbReference type="EMBL" id="SHE60449.1"/>
    </source>
</evidence>
<dbReference type="Proteomes" id="UP000184236">
    <property type="component" value="Unassembled WGS sequence"/>
</dbReference>
<reference evidence="2" key="1">
    <citation type="submission" date="2016-11" db="EMBL/GenBank/DDBJ databases">
        <authorList>
            <person name="Varghese N."/>
            <person name="Submissions S."/>
        </authorList>
    </citation>
    <scope>NUCLEOTIDE SEQUENCE [LARGE SCALE GENOMIC DNA]</scope>
    <source>
        <strain evidence="2">DSM 26898</strain>
    </source>
</reference>
<keyword evidence="2" id="KW-1185">Reference proteome</keyword>
<name>A0A1M4UUU9_9FLAO</name>
<protein>
    <submittedName>
        <fullName evidence="1">Uncharacterized protein</fullName>
    </submittedName>
</protein>
<evidence type="ECO:0000313" key="2">
    <source>
        <dbReference type="Proteomes" id="UP000184236"/>
    </source>
</evidence>